<feature type="transmembrane region" description="Helical" evidence="11">
    <location>
        <begin position="123"/>
        <end position="143"/>
    </location>
</feature>
<comment type="catalytic activity">
    <reaction evidence="10">
        <text>phosphate(in) + H(+)(in) = phosphate(out) + H(+)(out)</text>
        <dbReference type="Rhea" id="RHEA:29939"/>
        <dbReference type="ChEBI" id="CHEBI:15378"/>
        <dbReference type="ChEBI" id="CHEBI:43474"/>
    </reaction>
</comment>
<reference evidence="12 13" key="1">
    <citation type="submission" date="2016-01" db="EMBL/GenBank/DDBJ databases">
        <title>Genome sequence of Ca. Arsenophonus lipopteni, the exclusive symbiont of a blood sucking fly Lipoptena cervi (Diptera: Hippoboscidae).</title>
        <authorList>
            <person name="Novakova E."/>
            <person name="Hypsa V."/>
            <person name="Nguyen P."/>
            <person name="Husnik F."/>
            <person name="Darby A.C."/>
        </authorList>
    </citation>
    <scope>NUCLEOTIDE SEQUENCE [LARGE SCALE GENOMIC DNA]</scope>
    <source>
        <strain evidence="12 13">CB</strain>
    </source>
</reference>
<dbReference type="GO" id="GO:0015293">
    <property type="term" value="F:symporter activity"/>
    <property type="evidence" value="ECO:0007669"/>
    <property type="project" value="UniProtKB-KW"/>
</dbReference>
<evidence type="ECO:0000256" key="3">
    <source>
        <dbReference type="ARBA" id="ARBA00022448"/>
    </source>
</evidence>
<dbReference type="EMBL" id="CP013920">
    <property type="protein sequence ID" value="AMA64903.1"/>
    <property type="molecule type" value="Genomic_DNA"/>
</dbReference>
<evidence type="ECO:0000256" key="9">
    <source>
        <dbReference type="ARBA" id="ARBA00023136"/>
    </source>
</evidence>
<keyword evidence="3 11" id="KW-0813">Transport</keyword>
<feature type="transmembrane region" description="Helical" evidence="11">
    <location>
        <begin position="208"/>
        <end position="227"/>
    </location>
</feature>
<feature type="transmembrane region" description="Helical" evidence="11">
    <location>
        <begin position="155"/>
        <end position="177"/>
    </location>
</feature>
<accession>A0A109Q7F5</accession>
<dbReference type="AlphaFoldDB" id="A0A109Q7F5"/>
<keyword evidence="7" id="KW-0769">Symport</keyword>
<evidence type="ECO:0000256" key="2">
    <source>
        <dbReference type="ARBA" id="ARBA00005342"/>
    </source>
</evidence>
<evidence type="ECO:0000313" key="12">
    <source>
        <dbReference type="EMBL" id="AMA64903.1"/>
    </source>
</evidence>
<feature type="transmembrane region" description="Helical" evidence="11">
    <location>
        <begin position="94"/>
        <end position="116"/>
    </location>
</feature>
<dbReference type="PATRIC" id="fig|634113.3.peg.312"/>
<evidence type="ECO:0000256" key="6">
    <source>
        <dbReference type="ARBA" id="ARBA00022692"/>
    </source>
</evidence>
<dbReference type="NCBIfam" id="NF033774">
    <property type="entry name" value="phos_trans_PitA"/>
    <property type="match status" value="1"/>
</dbReference>
<keyword evidence="4" id="KW-1003">Cell membrane</keyword>
<protein>
    <recommendedName>
        <fullName evidence="11">Phosphate transporter</fullName>
    </recommendedName>
</protein>
<evidence type="ECO:0000256" key="4">
    <source>
        <dbReference type="ARBA" id="ARBA00022475"/>
    </source>
</evidence>
<gene>
    <name evidence="12" type="primary">pitA</name>
    <name evidence="12" type="ORF">AUT07_00321</name>
</gene>
<keyword evidence="5 11" id="KW-0592">Phosphate transport</keyword>
<evidence type="ECO:0000256" key="1">
    <source>
        <dbReference type="ARBA" id="ARBA00004651"/>
    </source>
</evidence>
<comment type="similarity">
    <text evidence="2">Belongs to the inorganic phosphate transporter (PiT) (TC 2.A.20) family. Pit subfamily.</text>
</comment>
<feature type="transmembrane region" description="Helical" evidence="11">
    <location>
        <begin position="50"/>
        <end position="74"/>
    </location>
</feature>
<dbReference type="OrthoDB" id="9779554at2"/>
<dbReference type="InterPro" id="IPR047818">
    <property type="entry name" value="Phos_trans_PitA_PitB"/>
</dbReference>
<feature type="transmembrane region" description="Helical" evidence="11">
    <location>
        <begin position="470"/>
        <end position="490"/>
    </location>
</feature>
<evidence type="ECO:0000256" key="11">
    <source>
        <dbReference type="RuleBase" id="RU363058"/>
    </source>
</evidence>
<keyword evidence="8 11" id="KW-1133">Transmembrane helix</keyword>
<comment type="subcellular location">
    <subcellularLocation>
        <location evidence="1">Cell membrane</location>
        <topology evidence="1">Multi-pass membrane protein</topology>
    </subcellularLocation>
    <subcellularLocation>
        <location evidence="11">Membrane</location>
        <topology evidence="11">Multi-pass membrane protein</topology>
    </subcellularLocation>
</comment>
<dbReference type="Pfam" id="PF01384">
    <property type="entry name" value="PHO4"/>
    <property type="match status" value="1"/>
</dbReference>
<keyword evidence="6 11" id="KW-0812">Transmembrane</keyword>
<feature type="transmembrane region" description="Helical" evidence="11">
    <location>
        <begin position="233"/>
        <end position="252"/>
    </location>
</feature>
<dbReference type="RefSeq" id="WP_066283308.1">
    <property type="nucleotide sequence ID" value="NZ_CP013920.1"/>
</dbReference>
<sequence>MINVFANLDFYTTVLLIIALLFVLFYEIINGFHDTSNAVATVIYTRAMRAQLAVVMSGIFNFLGVILGGLSVAYTIVHLLPTDLLLNVSSTHSLIMVFSMLLAAIIWNLGTWYLGLPTSSSHTLIGAILGVGLTNALIIDSSIVEALNIPKVIEIFISLIFSPVIGFIIAGSLIFLLRRYWNSTRKRMRIHLTPDVREKKDGKKKPPFWTRTALILSAFGVSFSHGANDGQKGIGLIMLVLIGVVPSGFVLNMHASDYDITRTHDAIIHLQHYYEEHQSVVNHIIRKSKHESGLKIIDEKFYCDNSSPMKVLKQTSKILIQIQNYSMLKQEQRNQMRRLLICLSDTALYVAKLPEISSSDTRFLRNLSNDLLNTVEYAPLWIIIAVALSLSIGTIIGWQRVVITIGEKIGKSSMTYAQGVAAQLTAAISIGIASYTGMPVSTTQVLSSAVAGTMVIHGDGVQTKTIKNILLAWFFTLPISIIFSSLFYWLSLKLI</sequence>
<feature type="transmembrane region" description="Helical" evidence="11">
    <location>
        <begin position="377"/>
        <end position="398"/>
    </location>
</feature>
<dbReference type="InterPro" id="IPR001204">
    <property type="entry name" value="Phos_transporter"/>
</dbReference>
<name>A0A109Q7F5_9GAMM</name>
<evidence type="ECO:0000256" key="7">
    <source>
        <dbReference type="ARBA" id="ARBA00022847"/>
    </source>
</evidence>
<feature type="transmembrane region" description="Helical" evidence="11">
    <location>
        <begin position="419"/>
        <end position="438"/>
    </location>
</feature>
<dbReference type="KEGG" id="asy:AUT07_00321"/>
<organism evidence="12 13">
    <name type="scientific">Candidatus Arsenophonus lipoptenae</name>
    <dbReference type="NCBI Taxonomy" id="634113"/>
    <lineage>
        <taxon>Bacteria</taxon>
        <taxon>Pseudomonadati</taxon>
        <taxon>Pseudomonadota</taxon>
        <taxon>Gammaproteobacteria</taxon>
        <taxon>Enterobacterales</taxon>
        <taxon>Morganellaceae</taxon>
        <taxon>Arsenophonus</taxon>
    </lineage>
</organism>
<dbReference type="Proteomes" id="UP000069926">
    <property type="component" value="Chromosome"/>
</dbReference>
<dbReference type="GO" id="GO:0005886">
    <property type="term" value="C:plasma membrane"/>
    <property type="evidence" value="ECO:0007669"/>
    <property type="project" value="UniProtKB-SubCell"/>
</dbReference>
<dbReference type="STRING" id="634113.AUT07_00321"/>
<evidence type="ECO:0000256" key="5">
    <source>
        <dbReference type="ARBA" id="ARBA00022592"/>
    </source>
</evidence>
<keyword evidence="9 11" id="KW-0472">Membrane</keyword>
<dbReference type="PANTHER" id="PTHR11101">
    <property type="entry name" value="PHOSPHATE TRANSPORTER"/>
    <property type="match status" value="1"/>
</dbReference>
<dbReference type="PANTHER" id="PTHR11101:SF65">
    <property type="entry name" value="LOW-AFFINITY INORGANIC PHOSPHATE TRANSPORTER PITA-RELATED"/>
    <property type="match status" value="1"/>
</dbReference>
<evidence type="ECO:0000256" key="8">
    <source>
        <dbReference type="ARBA" id="ARBA00022989"/>
    </source>
</evidence>
<feature type="transmembrane region" description="Helical" evidence="11">
    <location>
        <begin position="12"/>
        <end position="29"/>
    </location>
</feature>
<proteinExistence type="inferred from homology"/>
<keyword evidence="13" id="KW-1185">Reference proteome</keyword>
<dbReference type="GO" id="GO:0005315">
    <property type="term" value="F:phosphate transmembrane transporter activity"/>
    <property type="evidence" value="ECO:0007669"/>
    <property type="project" value="InterPro"/>
</dbReference>
<evidence type="ECO:0000313" key="13">
    <source>
        <dbReference type="Proteomes" id="UP000069926"/>
    </source>
</evidence>
<evidence type="ECO:0000256" key="10">
    <source>
        <dbReference type="ARBA" id="ARBA00047348"/>
    </source>
</evidence>
<dbReference type="GO" id="GO:0035435">
    <property type="term" value="P:phosphate ion transmembrane transport"/>
    <property type="evidence" value="ECO:0007669"/>
    <property type="project" value="TreeGrafter"/>
</dbReference>